<protein>
    <submittedName>
        <fullName evidence="6">PucR family transcriptional regulator ligand-binding domain-containing protein</fullName>
    </submittedName>
</protein>
<dbReference type="InterPro" id="IPR041522">
    <property type="entry name" value="CdaR_GGDEF"/>
</dbReference>
<organism evidence="6 7">
    <name type="scientific">Lipingzhangella rawalii</name>
    <dbReference type="NCBI Taxonomy" id="2055835"/>
    <lineage>
        <taxon>Bacteria</taxon>
        <taxon>Bacillati</taxon>
        <taxon>Actinomycetota</taxon>
        <taxon>Actinomycetes</taxon>
        <taxon>Streptosporangiales</taxon>
        <taxon>Nocardiopsidaceae</taxon>
        <taxon>Lipingzhangella</taxon>
    </lineage>
</organism>
<feature type="domain" description="PucR C-terminal helix-turn-helix" evidence="4">
    <location>
        <begin position="481"/>
        <end position="539"/>
    </location>
</feature>
<feature type="domain" description="CdaR GGDEF-like" evidence="5">
    <location>
        <begin position="314"/>
        <end position="428"/>
    </location>
</feature>
<dbReference type="Proteomes" id="UP001250214">
    <property type="component" value="Unassembled WGS sequence"/>
</dbReference>
<dbReference type="InterPro" id="IPR012914">
    <property type="entry name" value="PucR_dom"/>
</dbReference>
<comment type="caution">
    <text evidence="6">The sequence shown here is derived from an EMBL/GenBank/DDBJ whole genome shotgun (WGS) entry which is preliminary data.</text>
</comment>
<accession>A0ABU2H2B5</accession>
<dbReference type="InterPro" id="IPR025736">
    <property type="entry name" value="PucR_C-HTH_dom"/>
</dbReference>
<sequence>MVLSELIAISRLRLRLLTGAEHAGRRVRWVYTTDLPRPQRYLNGDELVLTGMMWRENPADSREFVRALCEAGVAALGAGTAIGEIPTDLVQACAEHDLPLVEVPSDVSFATVTEEALHLLTRDRADAATQHRGRHRHLMTELAAGAELPEVFGAATAEAGLRAWVVSSTGRLVAAGPDEETRRLGPDQEQRRLLARSALRGGSAQRSQSLPATDTAPERVVTLTPIRTRTAHPLTGWLLVCDGPCDEWSEAHREAAAELASLVMLARGRLEERELLAAQHTERLASLLSARRFDQAAQVITAATEGLAGSQGGGMPREQPRIALSAELSPPATPPDLARRILSELVREYRGAVVTGENNDALALVPVPEHEQDSHRAAQQLRAHLRGAVEVLEAGLAERRFALGVSSVVHGIPDLRGAAVEARHARRLAEVRDGQAQVIAGAEIDSHELLLASVPEEVRSSYAERLLGPILAYDAEHRSELVDTLESFLDHSGSWQRCAESLHVHVNTLRYRVGRIEELIGRDLSRLEHRVDVFLALRLRGR</sequence>
<evidence type="ECO:0000256" key="1">
    <source>
        <dbReference type="ARBA" id="ARBA00006754"/>
    </source>
</evidence>
<dbReference type="Gene3D" id="1.10.10.2840">
    <property type="entry name" value="PucR C-terminal helix-turn-helix domain"/>
    <property type="match status" value="1"/>
</dbReference>
<proteinExistence type="inferred from homology"/>
<name>A0ABU2H2B5_9ACTN</name>
<dbReference type="EMBL" id="JAVLVT010000001">
    <property type="protein sequence ID" value="MDS1269004.1"/>
    <property type="molecule type" value="Genomic_DNA"/>
</dbReference>
<dbReference type="Pfam" id="PF13556">
    <property type="entry name" value="HTH_30"/>
    <property type="match status" value="1"/>
</dbReference>
<dbReference type="PANTHER" id="PTHR33744">
    <property type="entry name" value="CARBOHYDRATE DIACID REGULATOR"/>
    <property type="match status" value="1"/>
</dbReference>
<dbReference type="Pfam" id="PF17853">
    <property type="entry name" value="GGDEF_2"/>
    <property type="match status" value="1"/>
</dbReference>
<evidence type="ECO:0000259" key="5">
    <source>
        <dbReference type="Pfam" id="PF17853"/>
    </source>
</evidence>
<dbReference type="InterPro" id="IPR051448">
    <property type="entry name" value="CdaR-like_regulators"/>
</dbReference>
<evidence type="ECO:0000256" key="2">
    <source>
        <dbReference type="SAM" id="MobiDB-lite"/>
    </source>
</evidence>
<comment type="similarity">
    <text evidence="1">Belongs to the CdaR family.</text>
</comment>
<gene>
    <name evidence="6" type="ORF">RIF23_01705</name>
</gene>
<evidence type="ECO:0000313" key="7">
    <source>
        <dbReference type="Proteomes" id="UP001250214"/>
    </source>
</evidence>
<dbReference type="InterPro" id="IPR042070">
    <property type="entry name" value="PucR_C-HTH_sf"/>
</dbReference>
<keyword evidence="7" id="KW-1185">Reference proteome</keyword>
<dbReference type="Pfam" id="PF07905">
    <property type="entry name" value="PucR"/>
    <property type="match status" value="1"/>
</dbReference>
<evidence type="ECO:0000313" key="6">
    <source>
        <dbReference type="EMBL" id="MDS1269004.1"/>
    </source>
</evidence>
<dbReference type="RefSeq" id="WP_310911207.1">
    <property type="nucleotide sequence ID" value="NZ_JAVLVT010000001.1"/>
</dbReference>
<reference evidence="7" key="1">
    <citation type="submission" date="2023-07" db="EMBL/GenBank/DDBJ databases">
        <title>Novel species in the genus Lipingzhangella isolated from Sambhar Salt Lake.</title>
        <authorList>
            <person name="Jiya N."/>
            <person name="Kajale S."/>
            <person name="Sharma A."/>
        </authorList>
    </citation>
    <scope>NUCLEOTIDE SEQUENCE [LARGE SCALE GENOMIC DNA]</scope>
    <source>
        <strain evidence="7">LS1_29</strain>
    </source>
</reference>
<evidence type="ECO:0000259" key="3">
    <source>
        <dbReference type="Pfam" id="PF07905"/>
    </source>
</evidence>
<dbReference type="PANTHER" id="PTHR33744:SF17">
    <property type="entry name" value="CONSERVED PROTEIN"/>
    <property type="match status" value="1"/>
</dbReference>
<evidence type="ECO:0000259" key="4">
    <source>
        <dbReference type="Pfam" id="PF13556"/>
    </source>
</evidence>
<feature type="domain" description="Purine catabolism PurC-like" evidence="3">
    <location>
        <begin position="6"/>
        <end position="119"/>
    </location>
</feature>
<feature type="region of interest" description="Disordered" evidence="2">
    <location>
        <begin position="197"/>
        <end position="217"/>
    </location>
</feature>